<keyword evidence="1" id="KW-0067">ATP-binding</keyword>
<accession>A0A0Q0RMQ8</accession>
<gene>
    <name evidence="1" type="ORF">RC62_2441</name>
</gene>
<comment type="caution">
    <text evidence="1">The sequence shown here is derived from an EMBL/GenBank/DDBJ whole genome shotgun (WGS) entry which is preliminary data.</text>
</comment>
<keyword evidence="1" id="KW-0547">Nucleotide-binding</keyword>
<sequence length="397" mass="46222">MKKLSKTLSVNDFEELYSELYSSKSPFDLVLPSSLKSLDFGITTLLIQYINTWFRLKSGNLILDVRDDLSDLEDIVKQDYIFPSLIMSWDRGIFDRNKNNIKSSIRPFNEQIIESMQSLENIPLFNKTFIRQKGLKSLLTCFDHLPPEKGYLDCFYLNQNFIPSEEYLSNSLEDTLDYVLSFNSKGKQNTKPIKNDLVSIIFELMKNTHDWARKDNKSITLRPNTRGLFIKFLKGSKESYTENYRDHKGLKTYFDSLIPNTKNEIYFIEISVFDSGIGFVKKYTSSNEDVEIDRQVKIIKQCLVKHNTSDKSLEKENKGIGLDKIMQILNHKGLFIIRTSNAFVFRNMKKDPHIVTNDEEDIELYDWYTSSNKSFTKFTECVGSNITIVYPIIIANE</sequence>
<dbReference type="EMBL" id="JRLF01000015">
    <property type="protein sequence ID" value="KQB37275.1"/>
    <property type="molecule type" value="Genomic_DNA"/>
</dbReference>
<dbReference type="PATRIC" id="fig|362413.3.peg.2385"/>
<reference evidence="1 2" key="1">
    <citation type="submission" date="2014-09" db="EMBL/GenBank/DDBJ databases">
        <title>Genome sequence of Flavobacterium aquidurense RC62.</title>
        <authorList>
            <person name="Kim J.F."/>
            <person name="Kwak M.-J."/>
        </authorList>
    </citation>
    <scope>NUCLEOTIDE SEQUENCE [LARGE SCALE GENOMIC DNA]</scope>
    <source>
        <strain evidence="1 2">RC62</strain>
    </source>
</reference>
<evidence type="ECO:0000313" key="2">
    <source>
        <dbReference type="Proteomes" id="UP000050443"/>
    </source>
</evidence>
<name>A0A0Q0RMQ8_9FLAO</name>
<dbReference type="RefSeq" id="WP_055098011.1">
    <property type="nucleotide sequence ID" value="NZ_JRLF01000015.1"/>
</dbReference>
<evidence type="ECO:0000313" key="1">
    <source>
        <dbReference type="EMBL" id="KQB37275.1"/>
    </source>
</evidence>
<proteinExistence type="predicted"/>
<organism evidence="1 2">
    <name type="scientific">Flavobacterium aquidurense</name>
    <dbReference type="NCBI Taxonomy" id="362413"/>
    <lineage>
        <taxon>Bacteria</taxon>
        <taxon>Pseudomonadati</taxon>
        <taxon>Bacteroidota</taxon>
        <taxon>Flavobacteriia</taxon>
        <taxon>Flavobacteriales</taxon>
        <taxon>Flavobacteriaceae</taxon>
        <taxon>Flavobacterium</taxon>
    </lineage>
</organism>
<dbReference type="Proteomes" id="UP000050443">
    <property type="component" value="Unassembled WGS sequence"/>
</dbReference>
<dbReference type="GO" id="GO:0005524">
    <property type="term" value="F:ATP binding"/>
    <property type="evidence" value="ECO:0007669"/>
    <property type="project" value="UniProtKB-KW"/>
</dbReference>
<protein>
    <submittedName>
        <fullName evidence="1">ATP-binding region ATPase domain protein</fullName>
    </submittedName>
</protein>
<dbReference type="STRING" id="362413.RC62_2441"/>
<dbReference type="OrthoDB" id="797724at2"/>
<dbReference type="AlphaFoldDB" id="A0A0Q0RMQ8"/>